<keyword evidence="6" id="KW-1133">Transmembrane helix</keyword>
<organism evidence="9 10">
    <name type="scientific">Mytilus galloprovincialis</name>
    <name type="common">Mediterranean mussel</name>
    <dbReference type="NCBI Taxonomy" id="29158"/>
    <lineage>
        <taxon>Eukaryota</taxon>
        <taxon>Metazoa</taxon>
        <taxon>Spiralia</taxon>
        <taxon>Lophotrochozoa</taxon>
        <taxon>Mollusca</taxon>
        <taxon>Bivalvia</taxon>
        <taxon>Autobranchia</taxon>
        <taxon>Pteriomorphia</taxon>
        <taxon>Mytilida</taxon>
        <taxon>Mytiloidea</taxon>
        <taxon>Mytilidae</taxon>
        <taxon>Mytilinae</taxon>
        <taxon>Mytilus</taxon>
    </lineage>
</organism>
<evidence type="ECO:0000256" key="7">
    <source>
        <dbReference type="ARBA" id="ARBA00023136"/>
    </source>
</evidence>
<dbReference type="PANTHER" id="PTHR21461:SF69">
    <property type="entry name" value="GLYCOSYLTRANSFERASE FAMILY 92 PROTEIN"/>
    <property type="match status" value="1"/>
</dbReference>
<evidence type="ECO:0000256" key="3">
    <source>
        <dbReference type="ARBA" id="ARBA00022676"/>
    </source>
</evidence>
<sequence length="448" mass="51833">MKTRYSKYRKVIFLLMFISLLFILKTNTLMNKTKQKLNPINEIERVQTMCGELCKTSRVGHPGLFFQKPPKNIDSCSEAVHIISAVTQGKRDSDLIEFVVLNVLDGSVRSNFDCCIYGDAKLSFHRVKAVVKETYPQKRRVVSLKARQYQCFVHNISSPMKHIQLVGKKEFCNSSHIRQPVLYAPVKENKFAICAKIAYNYLNPLHLIEWFEYQKMMGVDTVLIALQQVNEDAYAVFKYYEREGIAILISFPCKLPGNIDRNFEPHKWNYHQSTHDEQVAVYSCKEILKGFGFVAVVDLDEYIVHKNFSSYTEMFKSELLPAFPDAAAFTLRVSFFITDWGVSGVEPLLTSKYIRGSKPIFNRFKTIYMPNRTATVDTHVVWPIKGYRRIMLRSHNVILYHYRKCKNSGNTTDVCMTFAKHGDTKMMNIMFELYDKVVAVKRRCGISA</sequence>
<evidence type="ECO:0000313" key="9">
    <source>
        <dbReference type="EMBL" id="VDI14888.1"/>
    </source>
</evidence>
<keyword evidence="3 8" id="KW-0328">Glycosyltransferase</keyword>
<keyword evidence="7" id="KW-0472">Membrane</keyword>
<evidence type="ECO:0000256" key="1">
    <source>
        <dbReference type="ARBA" id="ARBA00004167"/>
    </source>
</evidence>
<dbReference type="InterPro" id="IPR008166">
    <property type="entry name" value="Glyco_transf_92"/>
</dbReference>
<dbReference type="PANTHER" id="PTHR21461">
    <property type="entry name" value="GLYCOSYLTRANSFERASE FAMILY 92 PROTEIN"/>
    <property type="match status" value="1"/>
</dbReference>
<evidence type="ECO:0000256" key="8">
    <source>
        <dbReference type="RuleBase" id="RU366017"/>
    </source>
</evidence>
<comment type="caution">
    <text evidence="9">The sequence shown here is derived from an EMBL/GenBank/DDBJ whole genome shotgun (WGS) entry which is preliminary data.</text>
</comment>
<keyword evidence="10" id="KW-1185">Reference proteome</keyword>
<dbReference type="AlphaFoldDB" id="A0A8B6D735"/>
<dbReference type="GO" id="GO:0005737">
    <property type="term" value="C:cytoplasm"/>
    <property type="evidence" value="ECO:0007669"/>
    <property type="project" value="TreeGrafter"/>
</dbReference>
<gene>
    <name evidence="9" type="ORF">MGAL_10B055825</name>
</gene>
<comment type="similarity">
    <text evidence="2 8">Belongs to the glycosyltransferase 92 family.</text>
</comment>
<dbReference type="OrthoDB" id="6042617at2759"/>
<evidence type="ECO:0000256" key="4">
    <source>
        <dbReference type="ARBA" id="ARBA00022679"/>
    </source>
</evidence>
<dbReference type="GO" id="GO:0016020">
    <property type="term" value="C:membrane"/>
    <property type="evidence" value="ECO:0007669"/>
    <property type="project" value="UniProtKB-SubCell"/>
</dbReference>
<name>A0A8B6D735_MYTGA</name>
<keyword evidence="4 8" id="KW-0808">Transferase</keyword>
<evidence type="ECO:0000313" key="10">
    <source>
        <dbReference type="Proteomes" id="UP000596742"/>
    </source>
</evidence>
<dbReference type="EC" id="2.4.1.-" evidence="8"/>
<evidence type="ECO:0000256" key="5">
    <source>
        <dbReference type="ARBA" id="ARBA00022692"/>
    </source>
</evidence>
<reference evidence="9" key="1">
    <citation type="submission" date="2018-11" db="EMBL/GenBank/DDBJ databases">
        <authorList>
            <person name="Alioto T."/>
            <person name="Alioto T."/>
        </authorList>
    </citation>
    <scope>NUCLEOTIDE SEQUENCE</scope>
</reference>
<dbReference type="Proteomes" id="UP000596742">
    <property type="component" value="Unassembled WGS sequence"/>
</dbReference>
<dbReference type="GO" id="GO:0016757">
    <property type="term" value="F:glycosyltransferase activity"/>
    <property type="evidence" value="ECO:0007669"/>
    <property type="project" value="UniProtKB-UniRule"/>
</dbReference>
<accession>A0A8B6D735</accession>
<evidence type="ECO:0000256" key="6">
    <source>
        <dbReference type="ARBA" id="ARBA00022989"/>
    </source>
</evidence>
<evidence type="ECO:0000256" key="2">
    <source>
        <dbReference type="ARBA" id="ARBA00007647"/>
    </source>
</evidence>
<dbReference type="EMBL" id="UYJE01002916">
    <property type="protein sequence ID" value="VDI14888.1"/>
    <property type="molecule type" value="Genomic_DNA"/>
</dbReference>
<comment type="subcellular location">
    <subcellularLocation>
        <location evidence="1">Membrane</location>
        <topology evidence="1">Single-pass membrane protein</topology>
    </subcellularLocation>
</comment>
<keyword evidence="5" id="KW-0812">Transmembrane</keyword>
<dbReference type="Pfam" id="PF01697">
    <property type="entry name" value="Glyco_transf_92"/>
    <property type="match status" value="1"/>
</dbReference>
<proteinExistence type="inferred from homology"/>
<protein>
    <recommendedName>
        <fullName evidence="8">Glycosyltransferase family 92 protein</fullName>
        <ecNumber evidence="8">2.4.1.-</ecNumber>
    </recommendedName>
</protein>